<comment type="caution">
    <text evidence="1">The sequence shown here is derived from an EMBL/GenBank/DDBJ whole genome shotgun (WGS) entry which is preliminary data.</text>
</comment>
<dbReference type="RefSeq" id="WP_345453771.1">
    <property type="nucleotide sequence ID" value="NZ_BAABKG010000001.1"/>
</dbReference>
<gene>
    <name evidence="1" type="ORF">GCM10023340_03130</name>
</gene>
<keyword evidence="2" id="KW-1185">Reference proteome</keyword>
<accession>A0ABP9P7Y1</accession>
<dbReference type="EMBL" id="BAABKG010000001">
    <property type="protein sequence ID" value="GAA5141421.1"/>
    <property type="molecule type" value="Genomic_DNA"/>
</dbReference>
<organism evidence="1 2">
    <name type="scientific">Nocardioides marinquilinus</name>
    <dbReference type="NCBI Taxonomy" id="1210400"/>
    <lineage>
        <taxon>Bacteria</taxon>
        <taxon>Bacillati</taxon>
        <taxon>Actinomycetota</taxon>
        <taxon>Actinomycetes</taxon>
        <taxon>Propionibacteriales</taxon>
        <taxon>Nocardioidaceae</taxon>
        <taxon>Nocardioides</taxon>
    </lineage>
</organism>
<evidence type="ECO:0000313" key="1">
    <source>
        <dbReference type="EMBL" id="GAA5141421.1"/>
    </source>
</evidence>
<protein>
    <submittedName>
        <fullName evidence="1">Uncharacterized protein</fullName>
    </submittedName>
</protein>
<evidence type="ECO:0000313" key="2">
    <source>
        <dbReference type="Proteomes" id="UP001500221"/>
    </source>
</evidence>
<proteinExistence type="predicted"/>
<reference evidence="2" key="1">
    <citation type="journal article" date="2019" name="Int. J. Syst. Evol. Microbiol.">
        <title>The Global Catalogue of Microorganisms (GCM) 10K type strain sequencing project: providing services to taxonomists for standard genome sequencing and annotation.</title>
        <authorList>
            <consortium name="The Broad Institute Genomics Platform"/>
            <consortium name="The Broad Institute Genome Sequencing Center for Infectious Disease"/>
            <person name="Wu L."/>
            <person name="Ma J."/>
        </authorList>
    </citation>
    <scope>NUCLEOTIDE SEQUENCE [LARGE SCALE GENOMIC DNA]</scope>
    <source>
        <strain evidence="2">JCM 18459</strain>
    </source>
</reference>
<dbReference type="Proteomes" id="UP001500221">
    <property type="component" value="Unassembled WGS sequence"/>
</dbReference>
<sequence length="209" mass="20816">MTEPSRRLGPFSGAQLTVLLVVALLAVSLPVGAVAAVKASRTAISSADGRKVVGVTGGRLQVQTQPPAVATARVAPLADALDPTVVGVLGSTCTTFVTAPARRAVVVTSINVDAYDVPSPPGPGRAVFLFRGDCSTQVQTVNPGSVGVTTLEYEPGLVVPAGGRLSALTLGGVAAELTVSGYLVAPGAVAPGSNRVAPAGRSRQADGVR</sequence>
<name>A0ABP9P7Y1_9ACTN</name>